<organism evidence="1 2">
    <name type="scientific">Panagrolaimus sp. JU765</name>
    <dbReference type="NCBI Taxonomy" id="591449"/>
    <lineage>
        <taxon>Eukaryota</taxon>
        <taxon>Metazoa</taxon>
        <taxon>Ecdysozoa</taxon>
        <taxon>Nematoda</taxon>
        <taxon>Chromadorea</taxon>
        <taxon>Rhabditida</taxon>
        <taxon>Tylenchina</taxon>
        <taxon>Panagrolaimomorpha</taxon>
        <taxon>Panagrolaimoidea</taxon>
        <taxon>Panagrolaimidae</taxon>
        <taxon>Panagrolaimus</taxon>
    </lineage>
</organism>
<protein>
    <submittedName>
        <fullName evidence="2">Nuclear receptor domain-containing protein</fullName>
    </submittedName>
</protein>
<evidence type="ECO:0000313" key="1">
    <source>
        <dbReference type="Proteomes" id="UP000887576"/>
    </source>
</evidence>
<evidence type="ECO:0000313" key="2">
    <source>
        <dbReference type="WBParaSite" id="JU765_v2.g12305.t1"/>
    </source>
</evidence>
<sequence>MAHTCSICNGVSDGYHFGIEACRACSSFFRRTLAENKARTYRCHKSGTCNISQNFRNVCRACRLKKCLEMGMKRSESRNDSDNDLNSPEAALSTNTTLSPGKTQFDSENLRNFENIWKSFVSSLKSLYIVQNPKSIFNEIQQSEYKLITKSEYDKLEKASISIIFSLFVEHIPPFKRLEQNERIKTLRIVTRGISMFFKAMMTSIVFPYEETKVVMACGYYSDLERLDYFFEQSEGHEEASKMLVPVMNSIRKLGKEIKNYRDVDMGSTIVLLLAEKMKQLGISTEEDEVYWKSALSDIHAEHIKTFGMQEGGLRFASILLNLLSLTNMINLMNESIIMARIFCPESLMDVWNTVYLTSTT</sequence>
<reference evidence="2" key="1">
    <citation type="submission" date="2022-11" db="UniProtKB">
        <authorList>
            <consortium name="WormBaseParasite"/>
        </authorList>
    </citation>
    <scope>IDENTIFICATION</scope>
</reference>
<name>A0AC34Q2H5_9BILA</name>
<dbReference type="WBParaSite" id="JU765_v2.g12305.t1">
    <property type="protein sequence ID" value="JU765_v2.g12305.t1"/>
    <property type="gene ID" value="JU765_v2.g12305"/>
</dbReference>
<dbReference type="Proteomes" id="UP000887576">
    <property type="component" value="Unplaced"/>
</dbReference>
<accession>A0AC34Q2H5</accession>
<proteinExistence type="predicted"/>